<dbReference type="EMBL" id="UGOD01000001">
    <property type="protein sequence ID" value="STX51759.1"/>
    <property type="molecule type" value="Genomic_DNA"/>
</dbReference>
<dbReference type="RefSeq" id="WP_115331375.1">
    <property type="nucleotide sequence ID" value="NZ_CAAAHP010000002.1"/>
</dbReference>
<proteinExistence type="predicted"/>
<evidence type="ECO:0000313" key="1">
    <source>
        <dbReference type="EMBL" id="STX51759.1"/>
    </source>
</evidence>
<name>A0A378JNH8_9GAMM</name>
<dbReference type="Proteomes" id="UP000254794">
    <property type="component" value="Unassembled WGS sequence"/>
</dbReference>
<accession>A0A378JNH8</accession>
<dbReference type="AlphaFoldDB" id="A0A378JNH8"/>
<reference evidence="1 2" key="1">
    <citation type="submission" date="2018-06" db="EMBL/GenBank/DDBJ databases">
        <authorList>
            <consortium name="Pathogen Informatics"/>
            <person name="Doyle S."/>
        </authorList>
    </citation>
    <scope>NUCLEOTIDE SEQUENCE [LARGE SCALE GENOMIC DNA]</scope>
    <source>
        <strain evidence="1 2">NCTC13316</strain>
    </source>
</reference>
<keyword evidence="2" id="KW-1185">Reference proteome</keyword>
<dbReference type="OrthoDB" id="5637701at2"/>
<sequence>MRKILIILILIPISAFSYPNKREIEAKSLKNLVIDAIKSCNKFSSNNINKRSNLSKLVEVSLEELNKQFLINHHKAAQASRKEIKQVIVNLSGKLSLWVKQDNQFVQKDSAIIPSPQGVYSRVKQISHIPLLILEYVKQLNEGLIEVSEFKKMMKDIDDRLPLILKELPSIFNDEIIEIQRKILIETQYFILIAINDYNVEQLSQKTTDYFNKINYFLDKNIDLGGEAIINELDHQINKWHLKNKIQLMHTRVVIVGPQGPRDGEPMIQYFEGLFNQYLSNSTANFLSSKRVYYFELLPKLMSKLNIKDDLIQDFLFGEEFNKLIANQVLFNSNALFKNILKDSAHKKIEQVFGFS</sequence>
<gene>
    <name evidence="1" type="ORF">NCTC13316_01857</name>
</gene>
<evidence type="ECO:0000313" key="2">
    <source>
        <dbReference type="Proteomes" id="UP000254794"/>
    </source>
</evidence>
<protein>
    <submittedName>
        <fullName evidence="1">Uncharacterized protein</fullName>
    </submittedName>
</protein>
<organism evidence="1 2">
    <name type="scientific">Legionella busanensis</name>
    <dbReference type="NCBI Taxonomy" id="190655"/>
    <lineage>
        <taxon>Bacteria</taxon>
        <taxon>Pseudomonadati</taxon>
        <taxon>Pseudomonadota</taxon>
        <taxon>Gammaproteobacteria</taxon>
        <taxon>Legionellales</taxon>
        <taxon>Legionellaceae</taxon>
        <taxon>Legionella</taxon>
    </lineage>
</organism>